<dbReference type="PATRIC" id="fig|1348663.4.peg.7268"/>
<dbReference type="InterPro" id="IPR025851">
    <property type="entry name" value="SUKH-4"/>
</dbReference>
<proteinExistence type="predicted"/>
<protein>
    <recommendedName>
        <fullName evidence="3">SUKH-4 immunity protein of toxin-antitoxin system</fullName>
    </recommendedName>
</protein>
<accession>A0A066YLF9</accession>
<evidence type="ECO:0000313" key="2">
    <source>
        <dbReference type="Proteomes" id="UP000027178"/>
    </source>
</evidence>
<dbReference type="HOGENOM" id="CLU_389280_0_0_11"/>
<evidence type="ECO:0008006" key="3">
    <source>
        <dbReference type="Google" id="ProtNLM"/>
    </source>
</evidence>
<dbReference type="EMBL" id="JNBY01000162">
    <property type="protein sequence ID" value="KDN80739.1"/>
    <property type="molecule type" value="Genomic_DNA"/>
</dbReference>
<name>A0A066YLF9_9ACTN</name>
<sequence length="707" mass="75207">MTGRDEAAVAAAIGAATERLAGGKRGLLYVTGPAGSGRSAVLAGIAEALPEAILIDAAGRTAESVVRELIDRTGLLSRPGLGSLNELRRAMRTDSTARTVLLANTQLAGSLACGGEGDRVRAVGAAIGIAAQEGALQLVVEQPQPPEQPADEPTGYWQDVLRLPTGQGPEELAALAEAVPERTLAALRVLADAQLRRVPVAAWAELCRAAGLDLTEAELAAVTAEPLVREADGTVGFDRPALVEELRRPAVEAAEFHGRMTDRLLEADLAEPWAARSLPGHAAVAGRFDDLLADARALAHVPQDALTEGFRTAYGDIDGFRHGTHAAALHYLAGYGLTGAPHGEWVAWLAHDAHTRGQFDRAEALAAACPEPLTFRTVWSRWSPVGAFTPRTWPWHTEEIDRVYPAELDGRPVVVTEDEDENGYVSDAATGELLGEAGDELERGTATLTVRSRIEYATVLDGPDGAPLGVFHHPDADAAGAVGDLLVAAGPRGAYAVRPDVKLLRDGPDHRLVPLVGGFGWQLPRPYDPAETPDLRQLLEQAFGAEQLRRIEDVPDGITHGPTRELLATVGLPVVDSRTGYWLTPDEGLPATPWPEGVEPAGTGPYHLIGGWVGAYLVLDGSDGRVLRMRPANWPADTPPAEPLIGSSLQSFLTMIGVQTQYLTVYWTAAADSYDLLSELRTRIAGIDPEAAATDSWQYVLEPDTWA</sequence>
<gene>
    <name evidence="1" type="ORF">KCH_75190</name>
</gene>
<dbReference type="eggNOG" id="ENOG5031RFW">
    <property type="taxonomic scope" value="Bacteria"/>
</dbReference>
<dbReference type="Proteomes" id="UP000027178">
    <property type="component" value="Unassembled WGS sequence"/>
</dbReference>
<comment type="caution">
    <text evidence="1">The sequence shown here is derived from an EMBL/GenBank/DDBJ whole genome shotgun (WGS) entry which is preliminary data.</text>
</comment>
<dbReference type="AlphaFoldDB" id="A0A066YLF9"/>
<dbReference type="OrthoDB" id="3860495at2"/>
<dbReference type="Pfam" id="PF14435">
    <property type="entry name" value="SUKH-4"/>
    <property type="match status" value="1"/>
</dbReference>
<keyword evidence="2" id="KW-1185">Reference proteome</keyword>
<evidence type="ECO:0000313" key="1">
    <source>
        <dbReference type="EMBL" id="KDN80739.1"/>
    </source>
</evidence>
<reference evidence="1 2" key="1">
    <citation type="submission" date="2014-05" db="EMBL/GenBank/DDBJ databases">
        <title>Draft Genome Sequence of Kitasatospora cheerisanensis KCTC 2395.</title>
        <authorList>
            <person name="Nam D.H."/>
        </authorList>
    </citation>
    <scope>NUCLEOTIDE SEQUENCE [LARGE SCALE GENOMIC DNA]</scope>
    <source>
        <strain evidence="1 2">KCTC 2395</strain>
    </source>
</reference>
<organism evidence="1 2">
    <name type="scientific">Kitasatospora cheerisanensis KCTC 2395</name>
    <dbReference type="NCBI Taxonomy" id="1348663"/>
    <lineage>
        <taxon>Bacteria</taxon>
        <taxon>Bacillati</taxon>
        <taxon>Actinomycetota</taxon>
        <taxon>Actinomycetes</taxon>
        <taxon>Kitasatosporales</taxon>
        <taxon>Streptomycetaceae</taxon>
        <taxon>Kitasatospora</taxon>
    </lineage>
</organism>
<dbReference type="RefSeq" id="WP_035870114.1">
    <property type="nucleotide sequence ID" value="NZ_KK853997.1"/>
</dbReference>